<evidence type="ECO:0008006" key="6">
    <source>
        <dbReference type="Google" id="ProtNLM"/>
    </source>
</evidence>
<organism evidence="3">
    <name type="scientific">Mytilinidion resinicola</name>
    <dbReference type="NCBI Taxonomy" id="574789"/>
    <lineage>
        <taxon>Eukaryota</taxon>
        <taxon>Fungi</taxon>
        <taxon>Dikarya</taxon>
        <taxon>Ascomycota</taxon>
        <taxon>Pezizomycotina</taxon>
        <taxon>Dothideomycetes</taxon>
        <taxon>Pleosporomycetidae</taxon>
        <taxon>Mytilinidiales</taxon>
        <taxon>Mytilinidiaceae</taxon>
        <taxon>Mytilinidion</taxon>
    </lineage>
</organism>
<evidence type="ECO:0000256" key="1">
    <source>
        <dbReference type="SAM" id="MobiDB-lite"/>
    </source>
</evidence>
<evidence type="ECO:0000313" key="5">
    <source>
        <dbReference type="RefSeq" id="XP_033582549.1"/>
    </source>
</evidence>
<dbReference type="EMBL" id="MU003693">
    <property type="protein sequence ID" value="KAF2815585.1"/>
    <property type="molecule type" value="Genomic_DNA"/>
</dbReference>
<evidence type="ECO:0000313" key="4">
    <source>
        <dbReference type="Proteomes" id="UP000504636"/>
    </source>
</evidence>
<evidence type="ECO:0000313" key="3">
    <source>
        <dbReference type="EMBL" id="KAF2815585.1"/>
    </source>
</evidence>
<reference evidence="5" key="3">
    <citation type="submission" date="2025-04" db="UniProtKB">
        <authorList>
            <consortium name="RefSeq"/>
        </authorList>
    </citation>
    <scope>IDENTIFICATION</scope>
    <source>
        <strain evidence="5">CBS 304.34</strain>
    </source>
</reference>
<reference evidence="3 5" key="1">
    <citation type="journal article" date="2020" name="Stud. Mycol.">
        <title>101 Dothideomycetes genomes: a test case for predicting lifestyles and emergence of pathogens.</title>
        <authorList>
            <person name="Haridas S."/>
            <person name="Albert R."/>
            <person name="Binder M."/>
            <person name="Bloem J."/>
            <person name="Labutti K."/>
            <person name="Salamov A."/>
            <person name="Andreopoulos B."/>
            <person name="Baker S."/>
            <person name="Barry K."/>
            <person name="Bills G."/>
            <person name="Bluhm B."/>
            <person name="Cannon C."/>
            <person name="Castanera R."/>
            <person name="Culley D."/>
            <person name="Daum C."/>
            <person name="Ezra D."/>
            <person name="Gonzalez J."/>
            <person name="Henrissat B."/>
            <person name="Kuo A."/>
            <person name="Liang C."/>
            <person name="Lipzen A."/>
            <person name="Lutzoni F."/>
            <person name="Magnuson J."/>
            <person name="Mondo S."/>
            <person name="Nolan M."/>
            <person name="Ohm R."/>
            <person name="Pangilinan J."/>
            <person name="Park H.-J."/>
            <person name="Ramirez L."/>
            <person name="Alfaro M."/>
            <person name="Sun H."/>
            <person name="Tritt A."/>
            <person name="Yoshinaga Y."/>
            <person name="Zwiers L.-H."/>
            <person name="Turgeon B."/>
            <person name="Goodwin S."/>
            <person name="Spatafora J."/>
            <person name="Crous P."/>
            <person name="Grigoriev I."/>
        </authorList>
    </citation>
    <scope>NUCLEOTIDE SEQUENCE</scope>
    <source>
        <strain evidence="3 5">CBS 304.34</strain>
    </source>
</reference>
<feature type="transmembrane region" description="Helical" evidence="2">
    <location>
        <begin position="166"/>
        <end position="187"/>
    </location>
</feature>
<accession>A0A6A6Z5U8</accession>
<dbReference type="GeneID" id="54468383"/>
<keyword evidence="4" id="KW-1185">Reference proteome</keyword>
<evidence type="ECO:0000256" key="2">
    <source>
        <dbReference type="SAM" id="Phobius"/>
    </source>
</evidence>
<protein>
    <recommendedName>
        <fullName evidence="6">Ca2+ regulator and membrane fusion protein Fig1-domain-containing protein</fullName>
    </recommendedName>
</protein>
<feature type="transmembrane region" description="Helical" evidence="2">
    <location>
        <begin position="207"/>
        <end position="231"/>
    </location>
</feature>
<feature type="transmembrane region" description="Helical" evidence="2">
    <location>
        <begin position="17"/>
        <end position="35"/>
    </location>
</feature>
<dbReference type="OrthoDB" id="3524679at2759"/>
<dbReference type="RefSeq" id="XP_033582549.1">
    <property type="nucleotide sequence ID" value="XM_033727490.1"/>
</dbReference>
<name>A0A6A6Z5U8_9PEZI</name>
<dbReference type="GO" id="GO:0016020">
    <property type="term" value="C:membrane"/>
    <property type="evidence" value="ECO:0007669"/>
    <property type="project" value="InterPro"/>
</dbReference>
<keyword evidence="2" id="KW-0812">Transmembrane</keyword>
<keyword evidence="2" id="KW-1133">Transmembrane helix</keyword>
<dbReference type="Pfam" id="PF12351">
    <property type="entry name" value="Fig1"/>
    <property type="match status" value="1"/>
</dbReference>
<proteinExistence type="predicted"/>
<dbReference type="AlphaFoldDB" id="A0A6A6Z5U8"/>
<gene>
    <name evidence="3 5" type="ORF">BDZ99DRAFT_565552</name>
</gene>
<feature type="region of interest" description="Disordered" evidence="1">
    <location>
        <begin position="268"/>
        <end position="299"/>
    </location>
</feature>
<dbReference type="InterPro" id="IPR033481">
    <property type="entry name" value="Dni1/Fig1"/>
</dbReference>
<dbReference type="Proteomes" id="UP000504636">
    <property type="component" value="Unplaced"/>
</dbReference>
<keyword evidence="2" id="KW-0472">Membrane</keyword>
<sequence>MGLDSVHNRMQNINYRLWVYLLPIPIILFYGLSLTRCVSNSPGIGNIFAVKLQPRNSTTSITELRVNYFGICASVSDHSICQSSSGKTADRVLQFIFNGNLSSSDVSDSKELVSFALTVQSKIILYLLAVAGILLVIGLLLVLLLKRHFKAAQTGKMNAESRRQSLRRATLTAIWTSVGLALASALTVSQVTAAMEYITKVESVSTIQITAGTALSVLQWFIFSLSALFAAGISSIFKKQGGFIELAGSAAQGMSAGVGMKAMPPLTGLPPPVSSLPPPVMSLPPPVSLPPPPPPPGRP</sequence>
<reference evidence="5" key="2">
    <citation type="submission" date="2020-04" db="EMBL/GenBank/DDBJ databases">
        <authorList>
            <consortium name="NCBI Genome Project"/>
        </authorList>
    </citation>
    <scope>NUCLEOTIDE SEQUENCE</scope>
    <source>
        <strain evidence="5">CBS 304.34</strain>
    </source>
</reference>
<feature type="transmembrane region" description="Helical" evidence="2">
    <location>
        <begin position="123"/>
        <end position="145"/>
    </location>
</feature>